<evidence type="ECO:0000313" key="2">
    <source>
        <dbReference type="EMBL" id="AKC86294.1"/>
    </source>
</evidence>
<feature type="transmembrane region" description="Helical" evidence="1">
    <location>
        <begin position="275"/>
        <end position="296"/>
    </location>
</feature>
<keyword evidence="3" id="KW-1185">Reference proteome</keyword>
<dbReference type="GO" id="GO:0005886">
    <property type="term" value="C:plasma membrane"/>
    <property type="evidence" value="ECO:0007669"/>
    <property type="project" value="TreeGrafter"/>
</dbReference>
<feature type="transmembrane region" description="Helical" evidence="1">
    <location>
        <begin position="147"/>
        <end position="168"/>
    </location>
</feature>
<dbReference type="PANTHER" id="PTHR38684:SF1">
    <property type="entry name" value="PROTEIN AMPE"/>
    <property type="match status" value="1"/>
</dbReference>
<dbReference type="RefSeq" id="WP_052631120.1">
    <property type="nucleotide sequence ID" value="NZ_CP011144.1"/>
</dbReference>
<accession>A0A0E3Z0Q9</accession>
<dbReference type="KEGG" id="psuw:WQ53_05395"/>
<reference evidence="2 3" key="1">
    <citation type="journal article" date="2015" name="Genome Announc.">
        <title>Complete Genome Sequence of Pseudoxanthomonas suwonensis Strain J1, a Cellulose-Degrading Bacterium Isolated from Leaf- and Wood-Enriched Soil.</title>
        <authorList>
            <person name="Hou L."/>
            <person name="Jiang J."/>
            <person name="Xu Z."/>
            <person name="Zhou Y."/>
            <person name="Leung F.C."/>
        </authorList>
    </citation>
    <scope>NUCLEOTIDE SEQUENCE [LARGE SCALE GENOMIC DNA]</scope>
    <source>
        <strain evidence="2 3">J1</strain>
    </source>
</reference>
<organism evidence="2 3">
    <name type="scientific">Pseudoxanthomonas suwonensis</name>
    <dbReference type="NCBI Taxonomy" id="314722"/>
    <lineage>
        <taxon>Bacteria</taxon>
        <taxon>Pseudomonadati</taxon>
        <taxon>Pseudomonadota</taxon>
        <taxon>Gammaproteobacteria</taxon>
        <taxon>Lysobacterales</taxon>
        <taxon>Lysobacteraceae</taxon>
        <taxon>Pseudoxanthomonas</taxon>
    </lineage>
</organism>
<dbReference type="PATRIC" id="fig|314722.6.peg.1139"/>
<proteinExistence type="predicted"/>
<dbReference type="InterPro" id="IPR052966">
    <property type="entry name" value="Beta-lactamase_Reg"/>
</dbReference>
<dbReference type="GO" id="GO:0046677">
    <property type="term" value="P:response to antibiotic"/>
    <property type="evidence" value="ECO:0007669"/>
    <property type="project" value="TreeGrafter"/>
</dbReference>
<keyword evidence="1" id="KW-1133">Transmembrane helix</keyword>
<dbReference type="AlphaFoldDB" id="A0A0E3Z0Q9"/>
<dbReference type="EMBL" id="CP011144">
    <property type="protein sequence ID" value="AKC86294.1"/>
    <property type="molecule type" value="Genomic_DNA"/>
</dbReference>
<keyword evidence="1" id="KW-0472">Membrane</keyword>
<feature type="transmembrane region" description="Helical" evidence="1">
    <location>
        <begin position="52"/>
        <end position="70"/>
    </location>
</feature>
<evidence type="ECO:0000313" key="3">
    <source>
        <dbReference type="Proteomes" id="UP000033067"/>
    </source>
</evidence>
<evidence type="ECO:0000256" key="1">
    <source>
        <dbReference type="SAM" id="Phobius"/>
    </source>
</evidence>
<gene>
    <name evidence="2" type="ORF">WQ53_05395</name>
</gene>
<dbReference type="Proteomes" id="UP000033067">
    <property type="component" value="Chromosome"/>
</dbReference>
<dbReference type="PANTHER" id="PTHR38684">
    <property type="entry name" value="PROTEIN AMPE"/>
    <property type="match status" value="1"/>
</dbReference>
<sequence length="297" mass="32173">MFITLVAVIAALVLGHVAPALGGSLRQFQWYTHWLEWLGTHSREGAFWRGRHGIWLAVLPPVLLVALLQFALDGRVLGLASLVFGVVVLVCAWGPRDLDIDVEAALDASDPDTRRARLAQLAPEPGAAVVEGPVLPGVVVRSGLRRWFAPLLWFLLLGPAGAVLYRLVERAALADAAVLPADNAAGARAVLRWLEWPVAQLMTLALALAGNFDLVFRAWRAAGGDRWQADSGFLEASGRAAVRGELAEEAEDYLREGQPLPVAGDLVELRDAMSLVWRMLLLWLALLALLIIAGWVS</sequence>
<feature type="transmembrane region" description="Helical" evidence="1">
    <location>
        <begin position="77"/>
        <end position="95"/>
    </location>
</feature>
<dbReference type="OrthoDB" id="9811967at2"/>
<keyword evidence="1" id="KW-0812">Transmembrane</keyword>
<protein>
    <submittedName>
        <fullName evidence="2">Membrane protein</fullName>
    </submittedName>
</protein>
<name>A0A0E3Z0Q9_9GAMM</name>